<dbReference type="InterPro" id="IPR011396">
    <property type="entry name" value="PT_DNA_restrict"/>
</dbReference>
<gene>
    <name evidence="3" type="ORF">DCF19_06585</name>
</gene>
<dbReference type="CDD" id="cd00085">
    <property type="entry name" value="HNHc"/>
    <property type="match status" value="1"/>
</dbReference>
<feature type="domain" description="ScoMcrA-like DNA sulfur-binding" evidence="2">
    <location>
        <begin position="11"/>
        <end position="149"/>
    </location>
</feature>
<dbReference type="InterPro" id="IPR003615">
    <property type="entry name" value="HNH_nuc"/>
</dbReference>
<organism evidence="3 4">
    <name type="scientific">Pseudanabaena frigida</name>
    <dbReference type="NCBI Taxonomy" id="945775"/>
    <lineage>
        <taxon>Bacteria</taxon>
        <taxon>Bacillati</taxon>
        <taxon>Cyanobacteriota</taxon>
        <taxon>Cyanophyceae</taxon>
        <taxon>Pseudanabaenales</taxon>
        <taxon>Pseudanabaenaceae</taxon>
        <taxon>Pseudanabaena</taxon>
    </lineage>
</organism>
<name>A0A2W4YI19_9CYAN</name>
<sequence>MSKDLLYYSKKFAKLRVDRVRGVAPHKPILLLSAIALIQQGIIRQNRIFLSPELIATFLKYWSFLGSESHRSDIAQPFFHLQGDGFWYLKARAGFEPVINSKVKIKTLNGLRDSVQYAYFDDELFELMQNLSSRNSLIDILVNTWFSDKSSQIEQLFQINSFQEFQDRLRDRGGAVYSVDEVEDESKLIVRDAAFRRIVVSAYEYRCAFCELQVLNSLNQHIVDGAHIKPFSQFRDDRFDNGLSLCKNHHWAFDRGWFTVDDDYRIVVSNDLREESPHAQTMRDFHGQNIVLPVQQSYLPRIEALRWHRENVFNQGDQLFLEY</sequence>
<dbReference type="PIRSF" id="PIRSF030850">
    <property type="entry name" value="UCP030850"/>
    <property type="match status" value="1"/>
</dbReference>
<evidence type="ECO:0000313" key="3">
    <source>
        <dbReference type="EMBL" id="PZO42698.1"/>
    </source>
</evidence>
<keyword evidence="3" id="KW-0540">Nuclease</keyword>
<comment type="caution">
    <text evidence="3">The sequence shown here is derived from an EMBL/GenBank/DDBJ whole genome shotgun (WGS) entry which is preliminary data.</text>
</comment>
<dbReference type="Pfam" id="PF26340">
    <property type="entry name" value="DNA-SBD_ScoMcrA"/>
    <property type="match status" value="1"/>
</dbReference>
<accession>A0A2W4YI19</accession>
<evidence type="ECO:0000259" key="1">
    <source>
        <dbReference type="Pfam" id="PF13391"/>
    </source>
</evidence>
<dbReference type="AlphaFoldDB" id="A0A2W4YI19"/>
<dbReference type="GO" id="GO:0004519">
    <property type="term" value="F:endonuclease activity"/>
    <property type="evidence" value="ECO:0007669"/>
    <property type="project" value="UniProtKB-KW"/>
</dbReference>
<feature type="domain" description="HNH nuclease" evidence="1">
    <location>
        <begin position="207"/>
        <end position="261"/>
    </location>
</feature>
<evidence type="ECO:0000259" key="2">
    <source>
        <dbReference type="Pfam" id="PF26340"/>
    </source>
</evidence>
<reference evidence="3 4" key="1">
    <citation type="submission" date="2018-04" db="EMBL/GenBank/DDBJ databases">
        <authorList>
            <person name="Go L.Y."/>
            <person name="Mitchell J.A."/>
        </authorList>
    </citation>
    <scope>NUCLEOTIDE SEQUENCE [LARGE SCALE GENOMIC DNA]</scope>
    <source>
        <strain evidence="3">ULC066bin1</strain>
    </source>
</reference>
<keyword evidence="3" id="KW-0255">Endonuclease</keyword>
<reference evidence="3 4" key="2">
    <citation type="submission" date="2018-06" db="EMBL/GenBank/DDBJ databases">
        <title>Metagenomic assembly of (sub)arctic Cyanobacteria and their associated microbiome from non-axenic cultures.</title>
        <authorList>
            <person name="Baurain D."/>
        </authorList>
    </citation>
    <scope>NUCLEOTIDE SEQUENCE [LARGE SCALE GENOMIC DNA]</scope>
    <source>
        <strain evidence="3">ULC066bin1</strain>
    </source>
</reference>
<keyword evidence="3" id="KW-0378">Hydrolase</keyword>
<dbReference type="Proteomes" id="UP000249467">
    <property type="component" value="Unassembled WGS sequence"/>
</dbReference>
<proteinExistence type="predicted"/>
<dbReference type="Pfam" id="PF13391">
    <property type="entry name" value="HNH_2"/>
    <property type="match status" value="1"/>
</dbReference>
<dbReference type="EMBL" id="QBML01000006">
    <property type="protein sequence ID" value="PZO42698.1"/>
    <property type="molecule type" value="Genomic_DNA"/>
</dbReference>
<evidence type="ECO:0000313" key="4">
    <source>
        <dbReference type="Proteomes" id="UP000249467"/>
    </source>
</evidence>
<protein>
    <submittedName>
        <fullName evidence="3">HNH endonuclease</fullName>
    </submittedName>
</protein>
<dbReference type="InterPro" id="IPR058813">
    <property type="entry name" value="DNA-SBD_ScoMcrA"/>
</dbReference>